<name>A0A0K8J373_9FIRM</name>
<proteinExistence type="inferred from homology"/>
<dbReference type="FunFam" id="3.40.1280.10:FF:000002">
    <property type="entry name" value="Peptidylprolyl isomerase"/>
    <property type="match status" value="1"/>
</dbReference>
<dbReference type="GO" id="GO:0141098">
    <property type="term" value="F:tRNA (cytidine(34)-2'-O)-methyltransferase activity"/>
    <property type="evidence" value="ECO:0007669"/>
    <property type="project" value="RHEA"/>
</dbReference>
<evidence type="ECO:0000256" key="1">
    <source>
        <dbReference type="ARBA" id="ARBA00022490"/>
    </source>
</evidence>
<dbReference type="EC" id="2.1.1.207" evidence="6"/>
<dbReference type="AlphaFoldDB" id="A0A0K8J373"/>
<evidence type="ECO:0000256" key="3">
    <source>
        <dbReference type="ARBA" id="ARBA00022679"/>
    </source>
</evidence>
<keyword evidence="4 6" id="KW-0949">S-adenosyl-L-methionine</keyword>
<evidence type="ECO:0000256" key="7">
    <source>
        <dbReference type="PIRSR" id="PIRSR029256-1"/>
    </source>
</evidence>
<comment type="catalytic activity">
    <reaction evidence="6">
        <text>cytidine(34) in tRNA + S-adenosyl-L-methionine = 2'-O-methylcytidine(34) in tRNA + S-adenosyl-L-homocysteine + H(+)</text>
        <dbReference type="Rhea" id="RHEA:43084"/>
        <dbReference type="Rhea" id="RHEA-COMP:10331"/>
        <dbReference type="Rhea" id="RHEA-COMP:10332"/>
        <dbReference type="ChEBI" id="CHEBI:15378"/>
        <dbReference type="ChEBI" id="CHEBI:57856"/>
        <dbReference type="ChEBI" id="CHEBI:59789"/>
        <dbReference type="ChEBI" id="CHEBI:74495"/>
        <dbReference type="ChEBI" id="CHEBI:82748"/>
        <dbReference type="EC" id="2.1.1.207"/>
    </reaction>
</comment>
<dbReference type="KEGG" id="hsd:SD1D_0205"/>
<evidence type="ECO:0000256" key="5">
    <source>
        <dbReference type="ARBA" id="ARBA00022694"/>
    </source>
</evidence>
<dbReference type="SUPFAM" id="SSF75217">
    <property type="entry name" value="alpha/beta knot"/>
    <property type="match status" value="1"/>
</dbReference>
<comment type="subcellular location">
    <subcellularLocation>
        <location evidence="6">Cytoplasm</location>
    </subcellularLocation>
</comment>
<sequence>MAFMEYDRFIMNIVLLEPEIPANTGNIGRTCVATNTKLHLIEPLGFSLNEKQLKRAGLDYWHKLDLRVYDDFDDFLEKNNYPKIYMATTKAVRSYTQVKYDKDCFIMFGKESSGIPEELLLANKENCIRIPMVGDIRSLNLGNSVAIILYEALRQNNFETMQMEGNLHYHNWDDQL</sequence>
<comment type="function">
    <text evidence="6">Could methylate the ribose at the nucleotide 34 wobble position in tRNA.</text>
</comment>
<dbReference type="InterPro" id="IPR001537">
    <property type="entry name" value="SpoU_MeTrfase"/>
</dbReference>
<keyword evidence="1 6" id="KW-0963">Cytoplasm</keyword>
<keyword evidence="10" id="KW-1185">Reference proteome</keyword>
<comment type="caution">
    <text evidence="6">Lacks conserved residue(s) required for the propagation of feature annotation.</text>
</comment>
<dbReference type="GO" id="GO:0005737">
    <property type="term" value="C:cytoplasm"/>
    <property type="evidence" value="ECO:0007669"/>
    <property type="project" value="UniProtKB-SubCell"/>
</dbReference>
<dbReference type="PANTHER" id="PTHR42971:SF1">
    <property type="entry name" value="TRNA (CYTIDINE(34)-2'-O)-METHYLTRANSFERASE"/>
    <property type="match status" value="1"/>
</dbReference>
<feature type="binding site" evidence="6 7">
    <location>
        <position position="138"/>
    </location>
    <ligand>
        <name>S-adenosyl-L-methionine</name>
        <dbReference type="ChEBI" id="CHEBI:59789"/>
    </ligand>
</feature>
<feature type="binding site" evidence="6 7">
    <location>
        <position position="130"/>
    </location>
    <ligand>
        <name>S-adenosyl-L-methionine</name>
        <dbReference type="ChEBI" id="CHEBI:59789"/>
    </ligand>
</feature>
<reference evidence="10" key="1">
    <citation type="submission" date="2015-09" db="EMBL/GenBank/DDBJ databases">
        <authorList>
            <person name="Wibberg D."/>
        </authorList>
    </citation>
    <scope>NUCLEOTIDE SEQUENCE [LARGE SCALE GENOMIC DNA]</scope>
    <source>
        <strain evidence="10">SD1D</strain>
    </source>
</reference>
<dbReference type="PANTHER" id="PTHR42971">
    <property type="entry name" value="TRNA (CYTIDINE(34)-2'-O)-METHYLTRANSFERASE"/>
    <property type="match status" value="1"/>
</dbReference>
<evidence type="ECO:0000259" key="8">
    <source>
        <dbReference type="Pfam" id="PF00588"/>
    </source>
</evidence>
<dbReference type="Proteomes" id="UP000196053">
    <property type="component" value="Chromosome I"/>
</dbReference>
<evidence type="ECO:0000256" key="6">
    <source>
        <dbReference type="HAMAP-Rule" id="MF_01885"/>
    </source>
</evidence>
<accession>A0A0K8J373</accession>
<gene>
    <name evidence="9" type="ORF">SD1D_0205</name>
</gene>
<evidence type="ECO:0000256" key="2">
    <source>
        <dbReference type="ARBA" id="ARBA00022603"/>
    </source>
</evidence>
<dbReference type="GO" id="GO:0003723">
    <property type="term" value="F:RNA binding"/>
    <property type="evidence" value="ECO:0007669"/>
    <property type="project" value="InterPro"/>
</dbReference>
<comment type="similarity">
    <text evidence="6">Belongs to the class IV-like SAM-binding methyltransferase superfamily. RNA methyltransferase TrmH family. TrmL subfamily.</text>
</comment>
<dbReference type="GO" id="GO:0141102">
    <property type="term" value="F:tRNA (5-carboxymethylaminomethyluridine(34)-2'-O)-methyltransferase activity"/>
    <property type="evidence" value="ECO:0007669"/>
    <property type="project" value="RHEA"/>
</dbReference>
<dbReference type="InterPro" id="IPR029028">
    <property type="entry name" value="Alpha/beta_knot_MTases"/>
</dbReference>
<dbReference type="NCBIfam" id="TIGR00185">
    <property type="entry name" value="tRNA_yibK_trmL"/>
    <property type="match status" value="1"/>
</dbReference>
<dbReference type="CDD" id="cd18094">
    <property type="entry name" value="SpoU-like_TrmL"/>
    <property type="match status" value="1"/>
</dbReference>
<dbReference type="Pfam" id="PF00588">
    <property type="entry name" value="SpoU_methylase"/>
    <property type="match status" value="1"/>
</dbReference>
<organism evidence="9 10">
    <name type="scientific">Herbinix luporum</name>
    <dbReference type="NCBI Taxonomy" id="1679721"/>
    <lineage>
        <taxon>Bacteria</taxon>
        <taxon>Bacillati</taxon>
        <taxon>Bacillota</taxon>
        <taxon>Clostridia</taxon>
        <taxon>Lachnospirales</taxon>
        <taxon>Lachnospiraceae</taxon>
        <taxon>Herbinix</taxon>
    </lineage>
</organism>
<keyword evidence="3 6" id="KW-0808">Transferase</keyword>
<comment type="catalytic activity">
    <reaction evidence="6">
        <text>5-carboxymethylaminomethyluridine(34) in tRNA(Leu) + S-adenosyl-L-methionine = 5-carboxymethylaminomethyl-2'-O-methyluridine(34) in tRNA(Leu) + S-adenosyl-L-homocysteine + H(+)</text>
        <dbReference type="Rhea" id="RHEA:43088"/>
        <dbReference type="Rhea" id="RHEA-COMP:10333"/>
        <dbReference type="Rhea" id="RHEA-COMP:10334"/>
        <dbReference type="ChEBI" id="CHEBI:15378"/>
        <dbReference type="ChEBI" id="CHEBI:57856"/>
        <dbReference type="ChEBI" id="CHEBI:59789"/>
        <dbReference type="ChEBI" id="CHEBI:74508"/>
        <dbReference type="ChEBI" id="CHEBI:74511"/>
        <dbReference type="EC" id="2.1.1.207"/>
    </reaction>
</comment>
<dbReference type="Gene3D" id="3.40.1280.10">
    <property type="match status" value="1"/>
</dbReference>
<feature type="domain" description="tRNA/rRNA methyltransferase SpoU type" evidence="8">
    <location>
        <begin position="11"/>
        <end position="150"/>
    </location>
</feature>
<evidence type="ECO:0000313" key="10">
    <source>
        <dbReference type="Proteomes" id="UP000196053"/>
    </source>
</evidence>
<dbReference type="PIRSF" id="PIRSF029256">
    <property type="entry name" value="SpoU_TrmH_prd"/>
    <property type="match status" value="1"/>
</dbReference>
<keyword evidence="5 6" id="KW-0819">tRNA processing</keyword>
<evidence type="ECO:0000256" key="4">
    <source>
        <dbReference type="ARBA" id="ARBA00022691"/>
    </source>
</evidence>
<evidence type="ECO:0000313" key="9">
    <source>
        <dbReference type="EMBL" id="CUH91758.1"/>
    </source>
</evidence>
<dbReference type="HAMAP" id="MF_01885">
    <property type="entry name" value="tRNA_methyltr_TrmL"/>
    <property type="match status" value="1"/>
</dbReference>
<dbReference type="InterPro" id="IPR016914">
    <property type="entry name" value="TrmL"/>
</dbReference>
<dbReference type="GO" id="GO:0002130">
    <property type="term" value="P:wobble position ribose methylation"/>
    <property type="evidence" value="ECO:0007669"/>
    <property type="project" value="TreeGrafter"/>
</dbReference>
<dbReference type="InterPro" id="IPR029026">
    <property type="entry name" value="tRNA_m1G_MTases_N"/>
</dbReference>
<dbReference type="EMBL" id="LN879430">
    <property type="protein sequence ID" value="CUH91758.1"/>
    <property type="molecule type" value="Genomic_DNA"/>
</dbReference>
<keyword evidence="2 6" id="KW-0489">Methyltransferase</keyword>
<protein>
    <recommendedName>
        <fullName evidence="6">Putative tRNA (cytidine(34)-2'-O)-methyltransferase</fullName>
        <ecNumber evidence="6">2.1.1.207</ecNumber>
    </recommendedName>
    <alternativeName>
        <fullName evidence="6">tRNA (cytidine/uridine-2'-O-)-methyltransferase</fullName>
    </alternativeName>
</protein>
<dbReference type="GO" id="GO:0042802">
    <property type="term" value="F:identical protein binding"/>
    <property type="evidence" value="ECO:0007669"/>
    <property type="project" value="UniProtKB-ARBA"/>
</dbReference>
<feature type="binding site" evidence="6 7">
    <location>
        <position position="109"/>
    </location>
    <ligand>
        <name>S-adenosyl-L-methionine</name>
        <dbReference type="ChEBI" id="CHEBI:59789"/>
    </ligand>
</feature>